<name>A0ABR4B259_9LECA</name>
<comment type="caution">
    <text evidence="7">The sequence shown here is derived from an EMBL/GenBank/DDBJ whole genome shotgun (WGS) entry which is preliminary data.</text>
</comment>
<organism evidence="7 8">
    <name type="scientific">Lepraria finkii</name>
    <dbReference type="NCBI Taxonomy" id="1340010"/>
    <lineage>
        <taxon>Eukaryota</taxon>
        <taxon>Fungi</taxon>
        <taxon>Dikarya</taxon>
        <taxon>Ascomycota</taxon>
        <taxon>Pezizomycotina</taxon>
        <taxon>Lecanoromycetes</taxon>
        <taxon>OSLEUM clade</taxon>
        <taxon>Lecanoromycetidae</taxon>
        <taxon>Lecanorales</taxon>
        <taxon>Lecanorineae</taxon>
        <taxon>Stereocaulaceae</taxon>
        <taxon>Lepraria</taxon>
    </lineage>
</organism>
<reference evidence="7 8" key="1">
    <citation type="submission" date="2024-09" db="EMBL/GenBank/DDBJ databases">
        <title>Rethinking Asexuality: The Enigmatic Case of Functional Sexual Genes in Lepraria (Stereocaulaceae).</title>
        <authorList>
            <person name="Doellman M."/>
            <person name="Sun Y."/>
            <person name="Barcenas-Pena A."/>
            <person name="Lumbsch H.T."/>
            <person name="Grewe F."/>
        </authorList>
    </citation>
    <scope>NUCLEOTIDE SEQUENCE [LARGE SCALE GENOMIC DNA]</scope>
    <source>
        <strain evidence="7 8">Grewe 0041</strain>
    </source>
</reference>
<evidence type="ECO:0000256" key="1">
    <source>
        <dbReference type="ARBA" id="ARBA00004123"/>
    </source>
</evidence>
<sequence>MEPAYFTKARQADRVVVNEPPKFDIEAYIANYKGRTRLERLLLIGTTSTYLYLEALKAAVAEAKCGRDIGQYERAVSALREIVPNDPDATMDNAWVNKVKKQVKSETDKMELELKGYKNNLIKESIRMGYDDLGSHYHRIGDLSKSNKAYAQMRDFCTTNTHVVIMSMHLVNVCIDQRSWFAAQNHVQRIRGGSGARGYPEAEKNWAKLTAAHGLASMAQANYRDAAIEFISTDPRMSQAKLDDPEDEEAYNEVLTPNDIAVYGGLCAMASMSREELQKRVLENTDFRNYL</sequence>
<dbReference type="InterPro" id="IPR019585">
    <property type="entry name" value="Rpn7/CSN1"/>
</dbReference>
<protein>
    <recommendedName>
        <fullName evidence="6">26S proteasome regulatory subunit Rpn7 N-terminal domain-containing protein</fullName>
    </recommendedName>
</protein>
<evidence type="ECO:0000256" key="3">
    <source>
        <dbReference type="ARBA" id="ARBA00022490"/>
    </source>
</evidence>
<gene>
    <name evidence="7" type="ORF">ABVK25_008354</name>
</gene>
<dbReference type="PANTHER" id="PTHR14145">
    <property type="entry name" value="26S PROTESOME SUBUNIT 6"/>
    <property type="match status" value="1"/>
</dbReference>
<comment type="subcellular location">
    <subcellularLocation>
        <location evidence="2">Cytoplasm</location>
    </subcellularLocation>
    <subcellularLocation>
        <location evidence="1">Nucleus</location>
    </subcellularLocation>
</comment>
<keyword evidence="4" id="KW-0736">Signalosome</keyword>
<dbReference type="PANTHER" id="PTHR14145:SF2">
    <property type="entry name" value="COP9 SIGNALOSOME COMPLEX SUBUNIT 1"/>
    <property type="match status" value="1"/>
</dbReference>
<dbReference type="EMBL" id="JBHFEH010000036">
    <property type="protein sequence ID" value="KAL2051302.1"/>
    <property type="molecule type" value="Genomic_DNA"/>
</dbReference>
<dbReference type="Gene3D" id="1.25.40.570">
    <property type="match status" value="1"/>
</dbReference>
<proteinExistence type="predicted"/>
<evidence type="ECO:0000256" key="2">
    <source>
        <dbReference type="ARBA" id="ARBA00004496"/>
    </source>
</evidence>
<feature type="domain" description="26S proteasome regulatory subunit Rpn7 N-terminal" evidence="6">
    <location>
        <begin position="92"/>
        <end position="279"/>
    </location>
</feature>
<keyword evidence="3" id="KW-0963">Cytoplasm</keyword>
<dbReference type="Proteomes" id="UP001590951">
    <property type="component" value="Unassembled WGS sequence"/>
</dbReference>
<evidence type="ECO:0000256" key="4">
    <source>
        <dbReference type="ARBA" id="ARBA00022790"/>
    </source>
</evidence>
<accession>A0ABR4B259</accession>
<dbReference type="InterPro" id="IPR045135">
    <property type="entry name" value="Rpn7_N"/>
</dbReference>
<keyword evidence="5" id="KW-0539">Nucleus</keyword>
<dbReference type="Pfam" id="PF10602">
    <property type="entry name" value="RPN7"/>
    <property type="match status" value="1"/>
</dbReference>
<evidence type="ECO:0000313" key="8">
    <source>
        <dbReference type="Proteomes" id="UP001590951"/>
    </source>
</evidence>
<evidence type="ECO:0000256" key="5">
    <source>
        <dbReference type="ARBA" id="ARBA00023242"/>
    </source>
</evidence>
<evidence type="ECO:0000313" key="7">
    <source>
        <dbReference type="EMBL" id="KAL2051302.1"/>
    </source>
</evidence>
<keyword evidence="8" id="KW-1185">Reference proteome</keyword>
<evidence type="ECO:0000259" key="6">
    <source>
        <dbReference type="Pfam" id="PF10602"/>
    </source>
</evidence>